<dbReference type="InterPro" id="IPR004097">
    <property type="entry name" value="DHHA2"/>
</dbReference>
<keyword evidence="4" id="KW-0378">Hydrolase</keyword>
<evidence type="ECO:0000256" key="3">
    <source>
        <dbReference type="ARBA" id="ARBA00022723"/>
    </source>
</evidence>
<dbReference type="EMBL" id="CALNXK010000003">
    <property type="protein sequence ID" value="CAH3034709.1"/>
    <property type="molecule type" value="Genomic_DNA"/>
</dbReference>
<dbReference type="PANTHER" id="PTHR12112">
    <property type="entry name" value="BNIP - RELATED"/>
    <property type="match status" value="1"/>
</dbReference>
<dbReference type="PANTHER" id="PTHR12112:SF39">
    <property type="entry name" value="EG:152A3.5 PROTEIN (FBGN0003116_PN PROTEIN)"/>
    <property type="match status" value="1"/>
</dbReference>
<dbReference type="InterPro" id="IPR001667">
    <property type="entry name" value="DDH_dom"/>
</dbReference>
<evidence type="ECO:0000256" key="5">
    <source>
        <dbReference type="ARBA" id="ARBA00023211"/>
    </source>
</evidence>
<sequence>MPTSRASLQANIKMEDFLKHSKVCLKNLTEFNEVHVVLGNEACDLDSMVSSLIYAFSIFKTLSNVPAKQTAVVPVFNIPREDFCLRTEAVFLFKQFHLDHDFFTFIEDIELETLMETKKLKLTLVDHNVLAQAQKYLETAVIEILDHHQDMWPAELKVNKTIELVGSCCTLVAEKLLAVDILDNMMCSLLLGTILLDTINLDPRAGKTTHKDKQIVSRLMERHPVAVDELYAGLSKAKFDVSAISTPDLLRKDYKALPKNSSEALSVSISAVSGLSMQEFFSRAQVQHHIVKFCESSCLDVLVIMFVYFGDGLDEPPSKQLAVCGPNQDASGQIGDYLSTSAELKLKQYSESYENCFVYDQENIKATRKDVFPLVHAFLQNKL</sequence>
<keyword evidence="5" id="KW-0464">Manganese</keyword>
<comment type="similarity">
    <text evidence="2">Belongs to the PPase class C family. Prune subfamily.</text>
</comment>
<evidence type="ECO:0000259" key="6">
    <source>
        <dbReference type="SMART" id="SM01131"/>
    </source>
</evidence>
<dbReference type="Gene3D" id="3.10.310.20">
    <property type="entry name" value="DHHA2 domain"/>
    <property type="match status" value="1"/>
</dbReference>
<organism evidence="7 8">
    <name type="scientific">Porites lobata</name>
    <dbReference type="NCBI Taxonomy" id="104759"/>
    <lineage>
        <taxon>Eukaryota</taxon>
        <taxon>Metazoa</taxon>
        <taxon>Cnidaria</taxon>
        <taxon>Anthozoa</taxon>
        <taxon>Hexacorallia</taxon>
        <taxon>Scleractinia</taxon>
        <taxon>Fungiina</taxon>
        <taxon>Poritidae</taxon>
        <taxon>Porites</taxon>
    </lineage>
</organism>
<dbReference type="SUPFAM" id="SSF64182">
    <property type="entry name" value="DHH phosphoesterases"/>
    <property type="match status" value="1"/>
</dbReference>
<dbReference type="Pfam" id="PF01368">
    <property type="entry name" value="DHH"/>
    <property type="match status" value="1"/>
</dbReference>
<comment type="cofactor">
    <cofactor evidence="1">
        <name>Mn(2+)</name>
        <dbReference type="ChEBI" id="CHEBI:29035"/>
    </cofactor>
</comment>
<gene>
    <name evidence="7" type="ORF">PLOB_00025201</name>
</gene>
<name>A0ABN8MUM3_9CNID</name>
<evidence type="ECO:0000256" key="2">
    <source>
        <dbReference type="ARBA" id="ARBA00010331"/>
    </source>
</evidence>
<dbReference type="InterPro" id="IPR038222">
    <property type="entry name" value="DHHA2_dom_sf"/>
</dbReference>
<proteinExistence type="inferred from homology"/>
<protein>
    <recommendedName>
        <fullName evidence="6">DHHA2 domain-containing protein</fullName>
    </recommendedName>
</protein>
<dbReference type="InterPro" id="IPR038763">
    <property type="entry name" value="DHH_sf"/>
</dbReference>
<evidence type="ECO:0000313" key="8">
    <source>
        <dbReference type="Proteomes" id="UP001159405"/>
    </source>
</evidence>
<dbReference type="Gene3D" id="3.90.1640.10">
    <property type="entry name" value="inorganic pyrophosphatase (n-terminal core)"/>
    <property type="match status" value="1"/>
</dbReference>
<keyword evidence="3" id="KW-0479">Metal-binding</keyword>
<comment type="caution">
    <text evidence="7">The sequence shown here is derived from an EMBL/GenBank/DDBJ whole genome shotgun (WGS) entry which is preliminary data.</text>
</comment>
<evidence type="ECO:0000256" key="4">
    <source>
        <dbReference type="ARBA" id="ARBA00022801"/>
    </source>
</evidence>
<keyword evidence="8" id="KW-1185">Reference proteome</keyword>
<accession>A0ABN8MUM3</accession>
<feature type="domain" description="DHHA2" evidence="6">
    <location>
        <begin position="231"/>
        <end position="379"/>
    </location>
</feature>
<dbReference type="Proteomes" id="UP001159405">
    <property type="component" value="Unassembled WGS sequence"/>
</dbReference>
<evidence type="ECO:0000313" key="7">
    <source>
        <dbReference type="EMBL" id="CAH3034709.1"/>
    </source>
</evidence>
<reference evidence="7 8" key="1">
    <citation type="submission" date="2022-05" db="EMBL/GenBank/DDBJ databases">
        <authorList>
            <consortium name="Genoscope - CEA"/>
            <person name="William W."/>
        </authorList>
    </citation>
    <scope>NUCLEOTIDE SEQUENCE [LARGE SCALE GENOMIC DNA]</scope>
</reference>
<dbReference type="SMART" id="SM01131">
    <property type="entry name" value="DHHA2"/>
    <property type="match status" value="1"/>
</dbReference>
<dbReference type="Pfam" id="PF02833">
    <property type="entry name" value="DHHA2"/>
    <property type="match status" value="1"/>
</dbReference>
<evidence type="ECO:0000256" key="1">
    <source>
        <dbReference type="ARBA" id="ARBA00001936"/>
    </source>
</evidence>